<gene>
    <name evidence="2" type="ORF">BSF38_03451</name>
</gene>
<protein>
    <recommendedName>
        <fullName evidence="1">DUF1559 domain-containing protein</fullName>
    </recommendedName>
</protein>
<evidence type="ECO:0000313" key="3">
    <source>
        <dbReference type="Proteomes" id="UP000186309"/>
    </source>
</evidence>
<accession>A0A1U7CSP6</accession>
<organism evidence="2 3">
    <name type="scientific">Paludisphaera borealis</name>
    <dbReference type="NCBI Taxonomy" id="1387353"/>
    <lineage>
        <taxon>Bacteria</taxon>
        <taxon>Pseudomonadati</taxon>
        <taxon>Planctomycetota</taxon>
        <taxon>Planctomycetia</taxon>
        <taxon>Isosphaerales</taxon>
        <taxon>Isosphaeraceae</taxon>
        <taxon>Paludisphaera</taxon>
    </lineage>
</organism>
<dbReference type="AlphaFoldDB" id="A0A1U7CSP6"/>
<dbReference type="InterPro" id="IPR045584">
    <property type="entry name" value="Pilin-like"/>
</dbReference>
<keyword evidence="3" id="KW-1185">Reference proteome</keyword>
<dbReference type="PANTHER" id="PTHR30093">
    <property type="entry name" value="GENERAL SECRETION PATHWAY PROTEIN G"/>
    <property type="match status" value="1"/>
</dbReference>
<dbReference type="InterPro" id="IPR011453">
    <property type="entry name" value="DUF1559"/>
</dbReference>
<dbReference type="NCBIfam" id="TIGR02532">
    <property type="entry name" value="IV_pilin_GFxxxE"/>
    <property type="match status" value="1"/>
</dbReference>
<dbReference type="KEGG" id="pbor:BSF38_03451"/>
<dbReference type="Pfam" id="PF07963">
    <property type="entry name" value="N_methyl"/>
    <property type="match status" value="1"/>
</dbReference>
<reference evidence="3" key="1">
    <citation type="submission" date="2016-12" db="EMBL/GenBank/DDBJ databases">
        <title>Comparative genomics of four Isosphaeraceae planctomycetes: a common pool of plasmids and glycoside hydrolase genes.</title>
        <authorList>
            <person name="Ivanova A."/>
        </authorList>
    </citation>
    <scope>NUCLEOTIDE SEQUENCE [LARGE SCALE GENOMIC DNA]</scope>
    <source>
        <strain evidence="3">PX4</strain>
    </source>
</reference>
<dbReference type="STRING" id="1387353.BSF38_03451"/>
<dbReference type="RefSeq" id="WP_076347639.1">
    <property type="nucleotide sequence ID" value="NZ_CP019082.1"/>
</dbReference>
<dbReference type="Gene3D" id="3.30.700.10">
    <property type="entry name" value="Glycoprotein, Type 4 Pilin"/>
    <property type="match status" value="1"/>
</dbReference>
<proteinExistence type="predicted"/>
<evidence type="ECO:0000259" key="1">
    <source>
        <dbReference type="Pfam" id="PF07596"/>
    </source>
</evidence>
<dbReference type="EMBL" id="CP019082">
    <property type="protein sequence ID" value="APW61919.1"/>
    <property type="molecule type" value="Genomic_DNA"/>
</dbReference>
<dbReference type="Pfam" id="PF07596">
    <property type="entry name" value="SBP_bac_10"/>
    <property type="match status" value="1"/>
</dbReference>
<name>A0A1U7CSP6_9BACT</name>
<dbReference type="InterPro" id="IPR027558">
    <property type="entry name" value="Pre_pil_HX9DG_C"/>
</dbReference>
<dbReference type="Proteomes" id="UP000186309">
    <property type="component" value="Chromosome"/>
</dbReference>
<dbReference type="SUPFAM" id="SSF54523">
    <property type="entry name" value="Pili subunits"/>
    <property type="match status" value="1"/>
</dbReference>
<evidence type="ECO:0000313" key="2">
    <source>
        <dbReference type="EMBL" id="APW61919.1"/>
    </source>
</evidence>
<dbReference type="PROSITE" id="PS00409">
    <property type="entry name" value="PROKAR_NTER_METHYL"/>
    <property type="match status" value="1"/>
</dbReference>
<feature type="domain" description="DUF1559" evidence="1">
    <location>
        <begin position="32"/>
        <end position="320"/>
    </location>
</feature>
<dbReference type="PANTHER" id="PTHR30093:SF2">
    <property type="entry name" value="TYPE II SECRETION SYSTEM PROTEIN H"/>
    <property type="match status" value="1"/>
</dbReference>
<sequence length="342" mass="36444">MKKHPSGFTLIELLVVIAIIAVLIALLLPAVQSAREAARRMQCINNLKQMGLGLSNYESSVGTLPPSMTMAGKGNVVSWISGWSAQARILPHMEGGNLFNAANLSIWKEEPPNTTVVASTVGFFICPSEIHPEPALKDYGYTGVINYGFCMGDWYVFGGIGAQDNRTAFSHNRGRRLAAITDGLSNTIMAAEVKAYQTASHCKFFGLSQINDPNNVPPSTASPSVVAPEYNNGACPFFNLFHVEWSDGNVHATGFSSAWPPNFRIVGTRADNLGAELDLNGVNDENGGPTFAAITSRSYHPGGVNVLFGDGSARFIKSTIAGPVWRALGSIAGGEVVSSDSY</sequence>
<dbReference type="NCBIfam" id="TIGR04294">
    <property type="entry name" value="pre_pil_HX9DG"/>
    <property type="match status" value="1"/>
</dbReference>
<dbReference type="InterPro" id="IPR012902">
    <property type="entry name" value="N_methyl_site"/>
</dbReference>
<dbReference type="OrthoDB" id="254858at2"/>